<dbReference type="InterPro" id="IPR011417">
    <property type="entry name" value="ANTH_dom"/>
</dbReference>
<dbReference type="GO" id="GO:0005546">
    <property type="term" value="F:phosphatidylinositol-4,5-bisphosphate binding"/>
    <property type="evidence" value="ECO:0007669"/>
    <property type="project" value="TreeGrafter"/>
</dbReference>
<dbReference type="Gene3D" id="1.20.58.150">
    <property type="entry name" value="ANTH domain"/>
    <property type="match status" value="1"/>
</dbReference>
<dbReference type="InterPro" id="IPR014712">
    <property type="entry name" value="ANTH_dom_sf"/>
</dbReference>
<comment type="subcellular location">
    <subcellularLocation>
        <location evidence="1">Cytoplasm</location>
    </subcellularLocation>
</comment>
<dbReference type="PANTHER" id="PTHR22951">
    <property type="entry name" value="CLATHRIN ASSEMBLY PROTEIN"/>
    <property type="match status" value="1"/>
</dbReference>
<evidence type="ECO:0000256" key="2">
    <source>
        <dbReference type="ARBA" id="ARBA00022490"/>
    </source>
</evidence>
<dbReference type="FunFam" id="1.25.40.90:FF:000025">
    <property type="entry name" value="ENTH domain protein"/>
    <property type="match status" value="1"/>
</dbReference>
<name>A0A8H8RM54_9HELO</name>
<feature type="compositionally biased region" description="Pro residues" evidence="3">
    <location>
        <begin position="529"/>
        <end position="541"/>
    </location>
</feature>
<feature type="compositionally biased region" description="Low complexity" evidence="3">
    <location>
        <begin position="338"/>
        <end position="388"/>
    </location>
</feature>
<feature type="compositionally biased region" description="Pro residues" evidence="3">
    <location>
        <begin position="502"/>
        <end position="511"/>
    </location>
</feature>
<dbReference type="Proteomes" id="UP000462212">
    <property type="component" value="Unassembled WGS sequence"/>
</dbReference>
<protein>
    <submittedName>
        <fullName evidence="5">ENTH domain-containing protein</fullName>
    </submittedName>
</protein>
<dbReference type="InterPro" id="IPR045192">
    <property type="entry name" value="AP180-like"/>
</dbReference>
<dbReference type="GO" id="GO:0032050">
    <property type="term" value="F:clathrin heavy chain binding"/>
    <property type="evidence" value="ECO:0007669"/>
    <property type="project" value="TreeGrafter"/>
</dbReference>
<gene>
    <name evidence="5" type="ORF">LSUB1_G004213</name>
</gene>
<evidence type="ECO:0000313" key="5">
    <source>
        <dbReference type="EMBL" id="TVY37061.1"/>
    </source>
</evidence>
<feature type="compositionally biased region" description="Polar residues" evidence="3">
    <location>
        <begin position="457"/>
        <end position="497"/>
    </location>
</feature>
<dbReference type="CDD" id="cd16988">
    <property type="entry name" value="ANTH_N_YAP180"/>
    <property type="match status" value="1"/>
</dbReference>
<dbReference type="AlphaFoldDB" id="A0A8H8RM54"/>
<dbReference type="GO" id="GO:0030136">
    <property type="term" value="C:clathrin-coated vesicle"/>
    <property type="evidence" value="ECO:0007669"/>
    <property type="project" value="InterPro"/>
</dbReference>
<proteinExistence type="predicted"/>
<dbReference type="GO" id="GO:0005545">
    <property type="term" value="F:1-phosphatidylinositol binding"/>
    <property type="evidence" value="ECO:0007669"/>
    <property type="project" value="InterPro"/>
</dbReference>
<dbReference type="GO" id="GO:0005905">
    <property type="term" value="C:clathrin-coated pit"/>
    <property type="evidence" value="ECO:0007669"/>
    <property type="project" value="TreeGrafter"/>
</dbReference>
<dbReference type="GO" id="GO:0000149">
    <property type="term" value="F:SNARE binding"/>
    <property type="evidence" value="ECO:0007669"/>
    <property type="project" value="TreeGrafter"/>
</dbReference>
<dbReference type="Gene3D" id="1.25.40.90">
    <property type="match status" value="1"/>
</dbReference>
<dbReference type="PANTHER" id="PTHR22951:SF5">
    <property type="entry name" value="PHOSPHATIDYLINOSITOL-BINDING CLATHRIN ASSEMBLY PROTEIN LAP"/>
    <property type="match status" value="1"/>
</dbReference>
<dbReference type="SUPFAM" id="SSF89009">
    <property type="entry name" value="GAT-like domain"/>
    <property type="match status" value="1"/>
</dbReference>
<dbReference type="GO" id="GO:0072583">
    <property type="term" value="P:clathrin-dependent endocytosis"/>
    <property type="evidence" value="ECO:0007669"/>
    <property type="project" value="InterPro"/>
</dbReference>
<feature type="compositionally biased region" description="Polar residues" evidence="3">
    <location>
        <begin position="512"/>
        <end position="522"/>
    </location>
</feature>
<feature type="compositionally biased region" description="Polar residues" evidence="3">
    <location>
        <begin position="588"/>
        <end position="613"/>
    </location>
</feature>
<feature type="region of interest" description="Disordered" evidence="3">
    <location>
        <begin position="274"/>
        <end position="626"/>
    </location>
</feature>
<dbReference type="InterPro" id="IPR013809">
    <property type="entry name" value="ENTH"/>
</dbReference>
<dbReference type="OrthoDB" id="44015at2759"/>
<feature type="compositionally biased region" description="Low complexity" evidence="3">
    <location>
        <begin position="306"/>
        <end position="323"/>
    </location>
</feature>
<accession>A0A8H8RM54</accession>
<feature type="domain" description="ENTH" evidence="4">
    <location>
        <begin position="1"/>
        <end position="124"/>
    </location>
</feature>
<comment type="caution">
    <text evidence="5">The sequence shown here is derived from an EMBL/GenBank/DDBJ whole genome shotgun (WGS) entry which is preliminary data.</text>
</comment>
<dbReference type="Pfam" id="PF07651">
    <property type="entry name" value="ANTH"/>
    <property type="match status" value="1"/>
</dbReference>
<dbReference type="GO" id="GO:0006900">
    <property type="term" value="P:vesicle budding from membrane"/>
    <property type="evidence" value="ECO:0007669"/>
    <property type="project" value="TreeGrafter"/>
</dbReference>
<organism evidence="5 6">
    <name type="scientific">Lachnellula subtilissima</name>
    <dbReference type="NCBI Taxonomy" id="602034"/>
    <lineage>
        <taxon>Eukaryota</taxon>
        <taxon>Fungi</taxon>
        <taxon>Dikarya</taxon>
        <taxon>Ascomycota</taxon>
        <taxon>Pezizomycotina</taxon>
        <taxon>Leotiomycetes</taxon>
        <taxon>Helotiales</taxon>
        <taxon>Lachnaceae</taxon>
        <taxon>Lachnellula</taxon>
    </lineage>
</organism>
<sequence>MASSFEKSVKGATKIKAAPPKSKYIEHILIATHSGEAGVAEVFRALSNRLRDSTWTVVFKSLITVHLMIREGSPDVTLAYLARHRQMLAISSFSDVQTQGRNIRHYTNYLSERARAYRDTKCDFVRSAERRLEKMSVDKGLLRETEAVQHQITSLLKCDVLDNEPENEITITVFRMLVLDLLAMFHVMNQAMINILGHFFEMSKPDAERALEIYKSFAKQTDFVVQYLSVARQYEHQTRVEVPKLKHAPVNLGKQLEDYLVDPDFEINRRQYLAEQESKGRKGPNGTTKPFLTAKTPESKAATGRAFPEAASEEPAAKPLPAKGPDPDLIDFFDSIEQNQQPMATQAGQQQPGQIPQFNNGTPLQMQQPQQFPPNGFAQPPMDFQNPNQFPPQQQPFNTGFAPQQQQQVQQPQQMQQPPQFQQPQMQQPQQIQPNFTGAGFGGYTPQPSFQPGGLSSIPQESAASFQPGQPQNLGVMQTGQQTTNPFRQSMLMSNPTGLPGPAFPASPPITSPLTRQSTNPFAKSHTPPGGPQQPFSPPPEQSFQPQPQQQPAAPLLPMATGTNPFAKNIAMSGAQRPQTAGGLVPQPTGSTNPFRQSQFVNTATGTGWQHGQQPIGGGLDTIDTVPVFPRPAQQQAWQG</sequence>
<evidence type="ECO:0000256" key="1">
    <source>
        <dbReference type="ARBA" id="ARBA00004496"/>
    </source>
</evidence>
<reference evidence="5 6" key="1">
    <citation type="submission" date="2018-05" db="EMBL/GenBank/DDBJ databases">
        <title>Genome sequencing and assembly of the regulated plant pathogen Lachnellula willkommii and related sister species for the development of diagnostic species identification markers.</title>
        <authorList>
            <person name="Giroux E."/>
            <person name="Bilodeau G."/>
        </authorList>
    </citation>
    <scope>NUCLEOTIDE SEQUENCE [LARGE SCALE GENOMIC DNA]</scope>
    <source>
        <strain evidence="5 6">CBS 197.66</strain>
    </source>
</reference>
<dbReference type="InterPro" id="IPR008942">
    <property type="entry name" value="ENTH_VHS"/>
</dbReference>
<dbReference type="GO" id="GO:0048268">
    <property type="term" value="P:clathrin coat assembly"/>
    <property type="evidence" value="ECO:0007669"/>
    <property type="project" value="InterPro"/>
</dbReference>
<feature type="compositionally biased region" description="Low complexity" evidence="3">
    <location>
        <begin position="542"/>
        <end position="558"/>
    </location>
</feature>
<keyword evidence="2" id="KW-0963">Cytoplasm</keyword>
<feature type="compositionally biased region" description="Low complexity" evidence="3">
    <location>
        <begin position="395"/>
        <end position="434"/>
    </location>
</feature>
<dbReference type="SUPFAM" id="SSF48464">
    <property type="entry name" value="ENTH/VHS domain"/>
    <property type="match status" value="1"/>
</dbReference>
<evidence type="ECO:0000256" key="3">
    <source>
        <dbReference type="SAM" id="MobiDB-lite"/>
    </source>
</evidence>
<evidence type="ECO:0000259" key="4">
    <source>
        <dbReference type="PROSITE" id="PS50942"/>
    </source>
</evidence>
<dbReference type="EMBL" id="QGMJ01000377">
    <property type="protein sequence ID" value="TVY37061.1"/>
    <property type="molecule type" value="Genomic_DNA"/>
</dbReference>
<dbReference type="PROSITE" id="PS50942">
    <property type="entry name" value="ENTH"/>
    <property type="match status" value="1"/>
</dbReference>
<evidence type="ECO:0000313" key="6">
    <source>
        <dbReference type="Proteomes" id="UP000462212"/>
    </source>
</evidence>
<dbReference type="SMART" id="SM00273">
    <property type="entry name" value="ENTH"/>
    <property type="match status" value="1"/>
</dbReference>
<dbReference type="FunFam" id="1.20.58.150:FF:000004">
    <property type="entry name" value="ENTH domain protein"/>
    <property type="match status" value="1"/>
</dbReference>
<keyword evidence="6" id="KW-1185">Reference proteome</keyword>